<evidence type="ECO:0000256" key="1">
    <source>
        <dbReference type="SAM" id="Phobius"/>
    </source>
</evidence>
<dbReference type="InterPro" id="IPR046737">
    <property type="entry name" value="DUF6629"/>
</dbReference>
<sequence length="216" mass="24235">MCFSATASFVAGGALSLLGTVTLRKARCRAEVPLALIPLLFGIQQIIEGALWLSFQFDLPQIKTSMTYAFTLFSHVLWPIFVPLAVSMVEPDARRKKAIYAFLLIGIVVALYLLYLIVSYPVIAEIDEHIVYASPHFYKVPVMLLYLAATCMGSLFSSHKLINTFGLTAFILFGIAYWFYTVAFFSVWCFFAAILSAILYLYFNLSKYPQLEVANS</sequence>
<dbReference type="RefSeq" id="WP_109015948.1">
    <property type="nucleotide sequence ID" value="NZ_BDOQ01000009.1"/>
</dbReference>
<name>A0A2R5FCW8_9PROT</name>
<dbReference type="Pfam" id="PF20334">
    <property type="entry name" value="DUF6629"/>
    <property type="match status" value="1"/>
</dbReference>
<feature type="transmembrane region" description="Helical" evidence="1">
    <location>
        <begin position="6"/>
        <end position="23"/>
    </location>
</feature>
<keyword evidence="1" id="KW-0472">Membrane</keyword>
<reference evidence="2 3" key="1">
    <citation type="journal article" date="2018" name="Environ. Microbiol.">
        <title>Isolation and genomic characterization of Novimethylophilus kurashikiensis gen. nov. sp. nov., a new lanthanide-dependent methylotrophic species of Methylophilaceae.</title>
        <authorList>
            <person name="Lv H."/>
            <person name="Sahin N."/>
            <person name="Tani A."/>
        </authorList>
    </citation>
    <scope>NUCLEOTIDE SEQUENCE [LARGE SCALE GENOMIC DNA]</scope>
    <source>
        <strain evidence="2 3">La2-4</strain>
    </source>
</reference>
<feature type="transmembrane region" description="Helical" evidence="1">
    <location>
        <begin position="98"/>
        <end position="118"/>
    </location>
</feature>
<dbReference type="AlphaFoldDB" id="A0A2R5FCW8"/>
<protein>
    <submittedName>
        <fullName evidence="2">Membrane protein</fullName>
    </submittedName>
</protein>
<feature type="transmembrane region" description="Helical" evidence="1">
    <location>
        <begin position="35"/>
        <end position="55"/>
    </location>
</feature>
<feature type="transmembrane region" description="Helical" evidence="1">
    <location>
        <begin position="67"/>
        <end position="86"/>
    </location>
</feature>
<keyword evidence="1" id="KW-0812">Transmembrane</keyword>
<feature type="transmembrane region" description="Helical" evidence="1">
    <location>
        <begin position="130"/>
        <end position="149"/>
    </location>
</feature>
<accession>A0A2R5FCW8</accession>
<dbReference type="EMBL" id="BDOQ01000009">
    <property type="protein sequence ID" value="GBG14773.1"/>
    <property type="molecule type" value="Genomic_DNA"/>
</dbReference>
<gene>
    <name evidence="2" type="ORF">NMK_2374</name>
</gene>
<evidence type="ECO:0000313" key="2">
    <source>
        <dbReference type="EMBL" id="GBG14773.1"/>
    </source>
</evidence>
<keyword evidence="3" id="KW-1185">Reference proteome</keyword>
<proteinExistence type="predicted"/>
<evidence type="ECO:0000313" key="3">
    <source>
        <dbReference type="Proteomes" id="UP000245081"/>
    </source>
</evidence>
<feature type="transmembrane region" description="Helical" evidence="1">
    <location>
        <begin position="185"/>
        <end position="203"/>
    </location>
</feature>
<feature type="transmembrane region" description="Helical" evidence="1">
    <location>
        <begin position="161"/>
        <end position="179"/>
    </location>
</feature>
<comment type="caution">
    <text evidence="2">The sequence shown here is derived from an EMBL/GenBank/DDBJ whole genome shotgun (WGS) entry which is preliminary data.</text>
</comment>
<organism evidence="2 3">
    <name type="scientific">Novimethylophilus kurashikiensis</name>
    <dbReference type="NCBI Taxonomy" id="1825523"/>
    <lineage>
        <taxon>Bacteria</taxon>
        <taxon>Pseudomonadati</taxon>
        <taxon>Pseudomonadota</taxon>
        <taxon>Betaproteobacteria</taxon>
        <taxon>Nitrosomonadales</taxon>
        <taxon>Methylophilaceae</taxon>
        <taxon>Novimethylophilus</taxon>
    </lineage>
</organism>
<dbReference type="OrthoDB" id="8441457at2"/>
<dbReference type="Proteomes" id="UP000245081">
    <property type="component" value="Unassembled WGS sequence"/>
</dbReference>
<keyword evidence="1" id="KW-1133">Transmembrane helix</keyword>